<dbReference type="EMBL" id="UZAL01040784">
    <property type="protein sequence ID" value="VDP77540.1"/>
    <property type="molecule type" value="Genomic_DNA"/>
</dbReference>
<keyword evidence="3" id="KW-1185">Reference proteome</keyword>
<evidence type="ECO:0000313" key="2">
    <source>
        <dbReference type="EMBL" id="VDP77540.1"/>
    </source>
</evidence>
<evidence type="ECO:0000256" key="1">
    <source>
        <dbReference type="SAM" id="MobiDB-lite"/>
    </source>
</evidence>
<sequence length="79" mass="7974">MTAKFVVDGLFETGDGNGNSAVGGGGTANKNGNKLDKHAGDVVPPPPPLTPTLEAENNEFTGLIDEQLLADVLGVEAGL</sequence>
<feature type="compositionally biased region" description="Gly residues" evidence="1">
    <location>
        <begin position="15"/>
        <end position="27"/>
    </location>
</feature>
<proteinExistence type="predicted"/>
<reference evidence="2 3" key="1">
    <citation type="submission" date="2018-11" db="EMBL/GenBank/DDBJ databases">
        <authorList>
            <consortium name="Pathogen Informatics"/>
        </authorList>
    </citation>
    <scope>NUCLEOTIDE SEQUENCE [LARGE SCALE GENOMIC DNA]</scope>
    <source>
        <strain>Denwood</strain>
        <strain evidence="3">Zambia</strain>
    </source>
</reference>
<protein>
    <submittedName>
        <fullName evidence="2">Uncharacterized protein</fullName>
    </submittedName>
</protein>
<dbReference type="Proteomes" id="UP000269396">
    <property type="component" value="Unassembled WGS sequence"/>
</dbReference>
<feature type="region of interest" description="Disordered" evidence="1">
    <location>
        <begin position="15"/>
        <end position="47"/>
    </location>
</feature>
<gene>
    <name evidence="2" type="ORF">SMTD_LOCUS18604</name>
</gene>
<dbReference type="AlphaFoldDB" id="A0A3P8GGX4"/>
<evidence type="ECO:0000313" key="3">
    <source>
        <dbReference type="Proteomes" id="UP000269396"/>
    </source>
</evidence>
<organism evidence="2 3">
    <name type="scientific">Schistosoma mattheei</name>
    <dbReference type="NCBI Taxonomy" id="31246"/>
    <lineage>
        <taxon>Eukaryota</taxon>
        <taxon>Metazoa</taxon>
        <taxon>Spiralia</taxon>
        <taxon>Lophotrochozoa</taxon>
        <taxon>Platyhelminthes</taxon>
        <taxon>Trematoda</taxon>
        <taxon>Digenea</taxon>
        <taxon>Strigeidida</taxon>
        <taxon>Schistosomatoidea</taxon>
        <taxon>Schistosomatidae</taxon>
        <taxon>Schistosoma</taxon>
    </lineage>
</organism>
<accession>A0A3P8GGX4</accession>
<name>A0A3P8GGX4_9TREM</name>